<dbReference type="PANTHER" id="PTHR34997">
    <property type="entry name" value="AM15"/>
    <property type="match status" value="1"/>
</dbReference>
<feature type="non-terminal residue" evidence="5">
    <location>
        <position position="1"/>
    </location>
</feature>
<keyword evidence="2" id="KW-0732">Signal</keyword>
<dbReference type="EMBL" id="JAPVEB010000002">
    <property type="protein sequence ID" value="KAJ5275560.1"/>
    <property type="molecule type" value="Genomic_DNA"/>
</dbReference>
<dbReference type="InterPro" id="IPR052210">
    <property type="entry name" value="LysM1-like"/>
</dbReference>
<comment type="caution">
    <text evidence="5">The sequence shown here is derived from an EMBL/GenBank/DDBJ whole genome shotgun (WGS) entry which is preliminary data.</text>
</comment>
<evidence type="ECO:0000313" key="5">
    <source>
        <dbReference type="EMBL" id="KAJ5275560.1"/>
    </source>
</evidence>
<organism evidence="5 6">
    <name type="scientific">Penicillium chrysogenum</name>
    <name type="common">Penicillium notatum</name>
    <dbReference type="NCBI Taxonomy" id="5076"/>
    <lineage>
        <taxon>Eukaryota</taxon>
        <taxon>Fungi</taxon>
        <taxon>Dikarya</taxon>
        <taxon>Ascomycota</taxon>
        <taxon>Pezizomycotina</taxon>
        <taxon>Eurotiomycetes</taxon>
        <taxon>Eurotiomycetidae</taxon>
        <taxon>Eurotiales</taxon>
        <taxon>Aspergillaceae</taxon>
        <taxon>Penicillium</taxon>
        <taxon>Penicillium chrysogenum species complex</taxon>
    </lineage>
</organism>
<dbReference type="PROSITE" id="PS51782">
    <property type="entry name" value="LYSM"/>
    <property type="match status" value="1"/>
</dbReference>
<dbReference type="Proteomes" id="UP001220256">
    <property type="component" value="Unassembled WGS sequence"/>
</dbReference>
<keyword evidence="1" id="KW-0147">Chitin-binding</keyword>
<dbReference type="SUPFAM" id="SSF54106">
    <property type="entry name" value="LysM domain"/>
    <property type="match status" value="1"/>
</dbReference>
<gene>
    <name evidence="5" type="ORF">N7505_004105</name>
</gene>
<keyword evidence="3" id="KW-0843">Virulence</keyword>
<evidence type="ECO:0000256" key="1">
    <source>
        <dbReference type="ARBA" id="ARBA00022669"/>
    </source>
</evidence>
<name>A0ABQ8WSG5_PENCH</name>
<sequence>GESPEPVPWGHLPLDIYLLSEWETPRPSQPTESPSARRRRLIRQFLALGLEGRGPYQARTETPPTPTKAQIAEILLPVRPEALRPYAAYTTCLEEGLWLRLCYKKEEAHESIWSHNEDVAYVGPDGVVLDDEEIFGGLDLAAALEIFPERVTNGGSSGHIKLREETLREILGDLEDDTGSGEEDYSDDIKEEVAEFRASRAKNPLLKYGLYHAACVVTHAFVEDEVALDGGGLLHVFWDDCGNVVRQWRVEDDGAEDNFDGAWAEGAWKENFINGIGELGPAYHEGGMRGPPYNVVLVDVGVSGSYSSKTTSASLTATTTGPLFQSLLSRHALYISEPGISERNAQILWSFGLVCNSPVQGQVVTPSATQGGAASSCDGWHYVKDGDGCFDLANGYNITLNDTTSDGSRVTPTENVPGTIDTCKKHYKVVPGDGCYDVAADHGISLTNFYSWNSSVKDDCSELKFDSYACVGI</sequence>
<keyword evidence="6" id="KW-1185">Reference proteome</keyword>
<reference evidence="5 6" key="1">
    <citation type="journal article" date="2023" name="IMA Fungus">
        <title>Comparative genomic study of the Penicillium genus elucidates a diverse pangenome and 15 lateral gene transfer events.</title>
        <authorList>
            <person name="Petersen C."/>
            <person name="Sorensen T."/>
            <person name="Nielsen M.R."/>
            <person name="Sondergaard T.E."/>
            <person name="Sorensen J.L."/>
            <person name="Fitzpatrick D.A."/>
            <person name="Frisvad J.C."/>
            <person name="Nielsen K.L."/>
        </authorList>
    </citation>
    <scope>NUCLEOTIDE SEQUENCE [LARGE SCALE GENOMIC DNA]</scope>
    <source>
        <strain evidence="5 6">IBT 3361</strain>
    </source>
</reference>
<dbReference type="Gene3D" id="3.10.350.10">
    <property type="entry name" value="LysM domain"/>
    <property type="match status" value="1"/>
</dbReference>
<evidence type="ECO:0000256" key="3">
    <source>
        <dbReference type="ARBA" id="ARBA00023026"/>
    </source>
</evidence>
<dbReference type="PANTHER" id="PTHR34997:SF2">
    <property type="entry name" value="LYSM DOMAIN-CONTAINING PROTEIN-RELATED"/>
    <property type="match status" value="1"/>
</dbReference>
<proteinExistence type="predicted"/>
<accession>A0ABQ8WSG5</accession>
<evidence type="ECO:0000313" key="6">
    <source>
        <dbReference type="Proteomes" id="UP001220256"/>
    </source>
</evidence>
<feature type="domain" description="LysM" evidence="4">
    <location>
        <begin position="425"/>
        <end position="471"/>
    </location>
</feature>
<dbReference type="InterPro" id="IPR036779">
    <property type="entry name" value="LysM_dom_sf"/>
</dbReference>
<evidence type="ECO:0000256" key="2">
    <source>
        <dbReference type="ARBA" id="ARBA00022729"/>
    </source>
</evidence>
<dbReference type="CDD" id="cd00118">
    <property type="entry name" value="LysM"/>
    <property type="match status" value="1"/>
</dbReference>
<dbReference type="InterPro" id="IPR018392">
    <property type="entry name" value="LysM"/>
</dbReference>
<evidence type="ECO:0000259" key="4">
    <source>
        <dbReference type="PROSITE" id="PS51782"/>
    </source>
</evidence>
<protein>
    <recommendedName>
        <fullName evidence="4">LysM domain-containing protein</fullName>
    </recommendedName>
</protein>
<dbReference type="Pfam" id="PF01476">
    <property type="entry name" value="LysM"/>
    <property type="match status" value="1"/>
</dbReference>